<dbReference type="KEGG" id="osn:115226109"/>
<comment type="similarity">
    <text evidence="1">Belongs to the DEAD box helicase family. DEAH subfamily.</text>
</comment>
<feature type="compositionally biased region" description="Basic and acidic residues" evidence="8">
    <location>
        <begin position="217"/>
        <end position="251"/>
    </location>
</feature>
<evidence type="ECO:0000256" key="5">
    <source>
        <dbReference type="ARBA" id="ARBA00022806"/>
    </source>
</evidence>
<dbReference type="EC" id="3.6.4.13" evidence="2"/>
<dbReference type="SUPFAM" id="SSF52540">
    <property type="entry name" value="P-loop containing nucleoside triphosphate hydrolases"/>
    <property type="match status" value="1"/>
</dbReference>
<dbReference type="AlphaFoldDB" id="A0A6P7TMQ8"/>
<keyword evidence="11" id="KW-1185">Reference proteome</keyword>
<dbReference type="InterPro" id="IPR007502">
    <property type="entry name" value="Helicase-assoc_dom"/>
</dbReference>
<feature type="compositionally biased region" description="Acidic residues" evidence="8">
    <location>
        <begin position="183"/>
        <end position="194"/>
    </location>
</feature>
<dbReference type="InterPro" id="IPR002464">
    <property type="entry name" value="DNA/RNA_helicase_DEAH_CS"/>
</dbReference>
<dbReference type="GO" id="GO:0005524">
    <property type="term" value="F:ATP binding"/>
    <property type="evidence" value="ECO:0007669"/>
    <property type="project" value="UniProtKB-KW"/>
</dbReference>
<dbReference type="InterPro" id="IPR011709">
    <property type="entry name" value="DEAD-box_helicase_OB_fold"/>
</dbReference>
<protein>
    <recommendedName>
        <fullName evidence="2">RNA helicase</fullName>
        <ecNumber evidence="2">3.6.4.13</ecNumber>
    </recommendedName>
</protein>
<evidence type="ECO:0000313" key="11">
    <source>
        <dbReference type="Proteomes" id="UP000515154"/>
    </source>
</evidence>
<keyword evidence="4" id="KW-0378">Hydrolase</keyword>
<proteinExistence type="inferred from homology"/>
<evidence type="ECO:0000256" key="4">
    <source>
        <dbReference type="ARBA" id="ARBA00022801"/>
    </source>
</evidence>
<keyword evidence="3" id="KW-0547">Nucleotide-binding</keyword>
<feature type="compositionally biased region" description="Basic residues" evidence="8">
    <location>
        <begin position="112"/>
        <end position="121"/>
    </location>
</feature>
<dbReference type="Pfam" id="PF00271">
    <property type="entry name" value="Helicase_C"/>
    <property type="match status" value="1"/>
</dbReference>
<dbReference type="InterPro" id="IPR003593">
    <property type="entry name" value="AAA+_ATPase"/>
</dbReference>
<dbReference type="InterPro" id="IPR011545">
    <property type="entry name" value="DEAD/DEAH_box_helicase_dom"/>
</dbReference>
<dbReference type="InterPro" id="IPR001650">
    <property type="entry name" value="Helicase_C-like"/>
</dbReference>
<dbReference type="Pfam" id="PF00270">
    <property type="entry name" value="DEAD"/>
    <property type="match status" value="1"/>
</dbReference>
<dbReference type="PROSITE" id="PS51194">
    <property type="entry name" value="HELICASE_CTER"/>
    <property type="match status" value="1"/>
</dbReference>
<feature type="region of interest" description="Disordered" evidence="8">
    <location>
        <begin position="539"/>
        <end position="561"/>
    </location>
</feature>
<dbReference type="Pfam" id="PF23362">
    <property type="entry name" value="DHX37_C"/>
    <property type="match status" value="1"/>
</dbReference>
<dbReference type="RefSeq" id="XP_029652953.1">
    <property type="nucleotide sequence ID" value="XM_029797093.2"/>
</dbReference>
<reference evidence="12" key="1">
    <citation type="submission" date="2025-08" db="UniProtKB">
        <authorList>
            <consortium name="RefSeq"/>
        </authorList>
    </citation>
    <scope>IDENTIFICATION</scope>
</reference>
<dbReference type="InterPro" id="IPR048333">
    <property type="entry name" value="HA2_WH"/>
</dbReference>
<evidence type="ECO:0000256" key="2">
    <source>
        <dbReference type="ARBA" id="ARBA00012552"/>
    </source>
</evidence>
<dbReference type="Pfam" id="PF07717">
    <property type="entry name" value="OB_NTP_bind"/>
    <property type="match status" value="1"/>
</dbReference>
<dbReference type="PROSITE" id="PS00690">
    <property type="entry name" value="DEAH_ATP_HELICASE"/>
    <property type="match status" value="1"/>
</dbReference>
<feature type="domain" description="Helicase ATP-binding" evidence="9">
    <location>
        <begin position="301"/>
        <end position="468"/>
    </location>
</feature>
<keyword evidence="5 12" id="KW-0347">Helicase</keyword>
<feature type="domain" description="Helicase C-terminal" evidence="10">
    <location>
        <begin position="487"/>
        <end position="749"/>
    </location>
</feature>
<evidence type="ECO:0000256" key="8">
    <source>
        <dbReference type="SAM" id="MobiDB-lite"/>
    </source>
</evidence>
<feature type="compositionally biased region" description="Polar residues" evidence="8">
    <location>
        <begin position="253"/>
        <end position="264"/>
    </location>
</feature>
<dbReference type="Proteomes" id="UP000515154">
    <property type="component" value="Linkage group LG29"/>
</dbReference>
<dbReference type="PANTHER" id="PTHR18934">
    <property type="entry name" value="ATP-DEPENDENT RNA HELICASE"/>
    <property type="match status" value="1"/>
</dbReference>
<dbReference type="Gene3D" id="1.20.120.1080">
    <property type="match status" value="1"/>
</dbReference>
<dbReference type="GO" id="GO:0000462">
    <property type="term" value="P:maturation of SSU-rRNA from tricistronic rRNA transcript (SSU-rRNA, 5.8S rRNA, LSU-rRNA)"/>
    <property type="evidence" value="ECO:0007669"/>
    <property type="project" value="TreeGrafter"/>
</dbReference>
<dbReference type="Gene3D" id="3.40.50.300">
    <property type="entry name" value="P-loop containing nucleotide triphosphate hydrolases"/>
    <property type="match status" value="2"/>
</dbReference>
<evidence type="ECO:0000256" key="7">
    <source>
        <dbReference type="ARBA" id="ARBA00047984"/>
    </source>
</evidence>
<evidence type="ECO:0000256" key="3">
    <source>
        <dbReference type="ARBA" id="ARBA00022741"/>
    </source>
</evidence>
<dbReference type="InterPro" id="IPR056371">
    <property type="entry name" value="DHX37-like_C"/>
</dbReference>
<dbReference type="InterPro" id="IPR027417">
    <property type="entry name" value="P-loop_NTPase"/>
</dbReference>
<evidence type="ECO:0000313" key="12">
    <source>
        <dbReference type="RefSeq" id="XP_029652953.1"/>
    </source>
</evidence>
<dbReference type="SMART" id="SM00382">
    <property type="entry name" value="AAA"/>
    <property type="match status" value="1"/>
</dbReference>
<dbReference type="CDD" id="cd18791">
    <property type="entry name" value="SF2_C_RHA"/>
    <property type="match status" value="1"/>
</dbReference>
<evidence type="ECO:0000256" key="1">
    <source>
        <dbReference type="ARBA" id="ARBA00008792"/>
    </source>
</evidence>
<keyword evidence="6" id="KW-0067">ATP-binding</keyword>
<dbReference type="Pfam" id="PF04408">
    <property type="entry name" value="WHD_HA2"/>
    <property type="match status" value="1"/>
</dbReference>
<dbReference type="PANTHER" id="PTHR18934:SF99">
    <property type="entry name" value="ATP-DEPENDENT RNA HELICASE DHX37-RELATED"/>
    <property type="match status" value="1"/>
</dbReference>
<evidence type="ECO:0000256" key="6">
    <source>
        <dbReference type="ARBA" id="ARBA00022840"/>
    </source>
</evidence>
<dbReference type="FunFam" id="3.40.50.300:FF:000637">
    <property type="entry name" value="ATP-dependent RNA helicase DHX37/DHR1"/>
    <property type="match status" value="1"/>
</dbReference>
<name>A0A6P7TMQ8_9MOLL</name>
<accession>A0A6P7TMQ8</accession>
<dbReference type="CDD" id="cd17982">
    <property type="entry name" value="DEXHc_DHX37"/>
    <property type="match status" value="1"/>
</dbReference>
<dbReference type="GO" id="GO:0005730">
    <property type="term" value="C:nucleolus"/>
    <property type="evidence" value="ECO:0007669"/>
    <property type="project" value="TreeGrafter"/>
</dbReference>
<dbReference type="GO" id="GO:0003724">
    <property type="term" value="F:RNA helicase activity"/>
    <property type="evidence" value="ECO:0007669"/>
    <property type="project" value="UniProtKB-EC"/>
</dbReference>
<dbReference type="SMART" id="SM00847">
    <property type="entry name" value="HA2"/>
    <property type="match status" value="1"/>
</dbReference>
<dbReference type="PROSITE" id="PS51192">
    <property type="entry name" value="HELICASE_ATP_BIND_1"/>
    <property type="match status" value="1"/>
</dbReference>
<organism evidence="11 12">
    <name type="scientific">Octopus sinensis</name>
    <name type="common">East Asian common octopus</name>
    <dbReference type="NCBI Taxonomy" id="2607531"/>
    <lineage>
        <taxon>Eukaryota</taxon>
        <taxon>Metazoa</taxon>
        <taxon>Spiralia</taxon>
        <taxon>Lophotrochozoa</taxon>
        <taxon>Mollusca</taxon>
        <taxon>Cephalopoda</taxon>
        <taxon>Coleoidea</taxon>
        <taxon>Octopodiformes</taxon>
        <taxon>Octopoda</taxon>
        <taxon>Incirrata</taxon>
        <taxon>Octopodidae</taxon>
        <taxon>Octopus</taxon>
    </lineage>
</organism>
<evidence type="ECO:0000259" key="9">
    <source>
        <dbReference type="PROSITE" id="PS51192"/>
    </source>
</evidence>
<dbReference type="SMART" id="SM00490">
    <property type="entry name" value="HELICc"/>
    <property type="match status" value="1"/>
</dbReference>
<dbReference type="GO" id="GO:0003723">
    <property type="term" value="F:RNA binding"/>
    <property type="evidence" value="ECO:0007669"/>
    <property type="project" value="TreeGrafter"/>
</dbReference>
<feature type="compositionally biased region" description="Acidic residues" evidence="8">
    <location>
        <begin position="152"/>
        <end position="174"/>
    </location>
</feature>
<dbReference type="GO" id="GO:0016787">
    <property type="term" value="F:hydrolase activity"/>
    <property type="evidence" value="ECO:0007669"/>
    <property type="project" value="UniProtKB-KW"/>
</dbReference>
<dbReference type="SMART" id="SM00487">
    <property type="entry name" value="DEXDc"/>
    <property type="match status" value="1"/>
</dbReference>
<dbReference type="Pfam" id="PF21010">
    <property type="entry name" value="HA2_C"/>
    <property type="match status" value="1"/>
</dbReference>
<dbReference type="InterPro" id="IPR014001">
    <property type="entry name" value="Helicase_ATP-bd"/>
</dbReference>
<comment type="catalytic activity">
    <reaction evidence="7">
        <text>ATP + H2O = ADP + phosphate + H(+)</text>
        <dbReference type="Rhea" id="RHEA:13065"/>
        <dbReference type="ChEBI" id="CHEBI:15377"/>
        <dbReference type="ChEBI" id="CHEBI:15378"/>
        <dbReference type="ChEBI" id="CHEBI:30616"/>
        <dbReference type="ChEBI" id="CHEBI:43474"/>
        <dbReference type="ChEBI" id="CHEBI:456216"/>
        <dbReference type="EC" id="3.6.4.13"/>
    </reaction>
</comment>
<evidence type="ECO:0000259" key="10">
    <source>
        <dbReference type="PROSITE" id="PS51194"/>
    </source>
</evidence>
<sequence length="1189" mass="134519">MGRLRRRYNQKGRQQLEIAINKTEQEKIQLDLPVQSQQTSYDDSNALVLPSEKRKTKKIAAKKETKVVISKKLRKKLLKIVEKKKRKIKRSDLIAALASVQASSSEIDILKHSNKKKAKTKQKPDRGGSTDGAPGDVRSGSDPKGQQKLKEEEEEENEEVEEEEDEKEEEENESESEHSVCNSDEEDGEEEESDAEKTPLETSKGLGVADGNKKRKNNPDPEKNVEDSGDSKDIKRQKVSEDGSIDSEAKTEQGVQQNGVSAKTSAAMKPRKVVFIPVDRKPEMQESRLKLPILSEEQQVMEAIHENPVVLVVGDTGSGKTTQVPQFLYEAGYAHNGGIIGITEPRRVAAISMSNRVASEMNLSSEVVSYQIRYEGNTTPKTKLKFMTDGVLFKEIQQDFLLSKYSVIILDEAHERTVYTDILIGLLSRVVPVRQKRKNPLRLIVMSATLRLNDFIENHRLFKVTPPVIKIDSRQFPVTIHFNKHTPVDNYLVDVYRKACKIHLELPEGGILIFVTSQQEVRTLCHYLKHRFPYNSGKTEKPLKPKFLQRKKQKNSKDEKLPDISLNNYSIYPEKKEVGLVEDNEGDVDLSDGFAEVDDDDVMADISTEPDLGSVAVEPLYVLPMYSLLPGHKQARVFQPPPKNCRLCVVSTNVAETSITIPDIKYVVDSGKVKTKYCDKVTGASIFKVTWTSKASASQRAGRAGRVGPGHCYRLYSSAVYNDDFIDYSEPEILRRPLEDIILQMRFLGIDKVLNFPYPTSPDKKQIIAAEKLLTILGALTKPKTPKTFKEMKKLPPGELTSIGKSMAKLPISPRYAKMLVLAQQHHLMPYVIAMVSGLTVQELFLPVPKTVKDASDSSQKQQNFAANARLLWSGTGHSQMLGDPMLLLKSIGACEFDGNIEVFCEKFSVRLKAMREIRKLRLQLTNTVNLAVPGLQLCIDPKMSPPTDAHAKLLRQILLAGMADHVARRIDSLPEDWPAEKKKEMKYAYETLDSNDPVWIHPESILHKKRPQYVVYQFVHETAKPYMKIVAGVEAQWFPLILPNLCQFSKPEESPAPRFDPKTGKVFCHMSGTFGPKCWPFDILELEFPKGSDLYKWFGRFFLEGEVCPALKKFVPHMKDPPCVMVKYWSRLKPETEKLVRCLLAADVDDKKSLTDEWSKNKTYLLAEYLKWLPEEQHAAVKELWPPV</sequence>
<feature type="region of interest" description="Disordered" evidence="8">
    <location>
        <begin position="99"/>
        <end position="267"/>
    </location>
</feature>
<gene>
    <name evidence="12" type="primary">LOC115226109</name>
</gene>